<sequence>MQAIFDNKTNILNANLRATYDGHAIYTVRSSSGFRGRNITILEDANPLDNDQPYDRVVSRRKTRATHIVGAIHWKERILEVHGHRKPLADIKRREGGMFSKTRLWQWSKDRPAYEIRHQHDEWTASPDSGMSIAGRFSVPFRPHLFTKSKPAELHLTQAALTSDEVFLILAFIYSEAKRQERTNIAPVDD</sequence>
<name>A0ABR3JJH4_9AGAR</name>
<reference evidence="2" key="1">
    <citation type="submission" date="2024-06" db="EMBL/GenBank/DDBJ databases">
        <title>Multi-omics analyses provide insights into the biosynthesis of the anticancer antibiotic pleurotin in Hohenbuehelia grisea.</title>
        <authorList>
            <person name="Weaver J.A."/>
            <person name="Alberti F."/>
        </authorList>
    </citation>
    <scope>NUCLEOTIDE SEQUENCE [LARGE SCALE GENOMIC DNA]</scope>
    <source>
        <strain evidence="2">T-177</strain>
    </source>
</reference>
<organism evidence="1 2">
    <name type="scientific">Hohenbuehelia grisea</name>
    <dbReference type="NCBI Taxonomy" id="104357"/>
    <lineage>
        <taxon>Eukaryota</taxon>
        <taxon>Fungi</taxon>
        <taxon>Dikarya</taxon>
        <taxon>Basidiomycota</taxon>
        <taxon>Agaricomycotina</taxon>
        <taxon>Agaricomycetes</taxon>
        <taxon>Agaricomycetidae</taxon>
        <taxon>Agaricales</taxon>
        <taxon>Pleurotineae</taxon>
        <taxon>Pleurotaceae</taxon>
        <taxon>Hohenbuehelia</taxon>
    </lineage>
</organism>
<accession>A0ABR3JJH4</accession>
<dbReference type="Proteomes" id="UP001556367">
    <property type="component" value="Unassembled WGS sequence"/>
</dbReference>
<gene>
    <name evidence="1" type="ORF">HGRIS_001704</name>
</gene>
<proteinExistence type="predicted"/>
<protein>
    <submittedName>
        <fullName evidence="1">Uncharacterized protein</fullName>
    </submittedName>
</protein>
<evidence type="ECO:0000313" key="2">
    <source>
        <dbReference type="Proteomes" id="UP001556367"/>
    </source>
</evidence>
<dbReference type="EMBL" id="JASNQZ010000006">
    <property type="protein sequence ID" value="KAL0955463.1"/>
    <property type="molecule type" value="Genomic_DNA"/>
</dbReference>
<keyword evidence="2" id="KW-1185">Reference proteome</keyword>
<evidence type="ECO:0000313" key="1">
    <source>
        <dbReference type="EMBL" id="KAL0955463.1"/>
    </source>
</evidence>
<comment type="caution">
    <text evidence="1">The sequence shown here is derived from an EMBL/GenBank/DDBJ whole genome shotgun (WGS) entry which is preliminary data.</text>
</comment>